<dbReference type="EMBL" id="AP018227">
    <property type="protein sequence ID" value="BAY85251.1"/>
    <property type="molecule type" value="Genomic_DNA"/>
</dbReference>
<keyword evidence="1" id="KW-1133">Transmembrane helix</keyword>
<dbReference type="InterPro" id="IPR003848">
    <property type="entry name" value="DUF218"/>
</dbReference>
<dbReference type="InterPro" id="IPR014729">
    <property type="entry name" value="Rossmann-like_a/b/a_fold"/>
</dbReference>
<reference evidence="3 4" key="1">
    <citation type="submission" date="2017-06" db="EMBL/GenBank/DDBJ databases">
        <title>Genome sequencing of cyanobaciteial culture collection at National Institute for Environmental Studies (NIES).</title>
        <authorList>
            <person name="Hirose Y."/>
            <person name="Shimura Y."/>
            <person name="Fujisawa T."/>
            <person name="Nakamura Y."/>
            <person name="Kawachi M."/>
        </authorList>
    </citation>
    <scope>NUCLEOTIDE SEQUENCE [LARGE SCALE GENOMIC DNA]</scope>
    <source>
        <strain evidence="3 4">NIES-267</strain>
    </source>
</reference>
<dbReference type="Proteomes" id="UP000218418">
    <property type="component" value="Chromosome"/>
</dbReference>
<feature type="transmembrane region" description="Helical" evidence="1">
    <location>
        <begin position="27"/>
        <end position="49"/>
    </location>
</feature>
<evidence type="ECO:0000256" key="1">
    <source>
        <dbReference type="SAM" id="Phobius"/>
    </source>
</evidence>
<feature type="domain" description="DUF218" evidence="2">
    <location>
        <begin position="55"/>
        <end position="154"/>
    </location>
</feature>
<dbReference type="OrthoDB" id="508612at2"/>
<name>A0A1Z4LVT7_9CYAN</name>
<dbReference type="Pfam" id="PF02698">
    <property type="entry name" value="DUF218"/>
    <property type="match status" value="1"/>
</dbReference>
<sequence length="236" mass="27343">MNRKVKNDRFFQGKSQNQKRWRFLQKFTIVISLLVAIWLFITTITVFFASSKPVDAFLVLGGSIKREIYVAKLAKKYPQIPILISSGSKDPCIWLIFQRETVPMDNVWLEKCADSTFDNFYYSIPILEKWGAHNVKLITSTTHLPRAKLMAQILLGSHGMWVFPDIIQEKGIPGNREYWWKTGLDITRSIFWAGISQVIKPKCSDIIQLNQVNLQEWQSRGFKCERQGGLKIKSNE</sequence>
<keyword evidence="1" id="KW-0472">Membrane</keyword>
<gene>
    <name evidence="3" type="ORF">NIES267_47500</name>
</gene>
<keyword evidence="4" id="KW-1185">Reference proteome</keyword>
<evidence type="ECO:0000259" key="2">
    <source>
        <dbReference type="Pfam" id="PF02698"/>
    </source>
</evidence>
<evidence type="ECO:0000313" key="4">
    <source>
        <dbReference type="Proteomes" id="UP000218418"/>
    </source>
</evidence>
<protein>
    <recommendedName>
        <fullName evidence="2">DUF218 domain-containing protein</fullName>
    </recommendedName>
</protein>
<dbReference type="Gene3D" id="3.40.50.620">
    <property type="entry name" value="HUPs"/>
    <property type="match status" value="1"/>
</dbReference>
<keyword evidence="1" id="KW-0812">Transmembrane</keyword>
<accession>A0A1Z4LVT7</accession>
<dbReference type="CDD" id="cd06259">
    <property type="entry name" value="YdcF-like"/>
    <property type="match status" value="1"/>
</dbReference>
<evidence type="ECO:0000313" key="3">
    <source>
        <dbReference type="EMBL" id="BAY85251.1"/>
    </source>
</evidence>
<organism evidence="3 4">
    <name type="scientific">Calothrix parasitica NIES-267</name>
    <dbReference type="NCBI Taxonomy" id="1973488"/>
    <lineage>
        <taxon>Bacteria</taxon>
        <taxon>Bacillati</taxon>
        <taxon>Cyanobacteriota</taxon>
        <taxon>Cyanophyceae</taxon>
        <taxon>Nostocales</taxon>
        <taxon>Calotrichaceae</taxon>
        <taxon>Calothrix</taxon>
    </lineage>
</organism>
<dbReference type="AlphaFoldDB" id="A0A1Z4LVT7"/>
<proteinExistence type="predicted"/>